<protein>
    <submittedName>
        <fullName evidence="3">Unannotated protein</fullName>
    </submittedName>
</protein>
<gene>
    <name evidence="3" type="ORF">UFOPK2242_00552</name>
</gene>
<accession>A0A6J6KYW1</accession>
<sequence length="267" mass="27589">MVDVLAGYDLSGQVAVLTGAGSGIGKASALTLAAAGAIIVGGDIDEAAAQATADEIRDSGGSASAVRTDVTSRAQVDALIDGAVASHGRIDIMGNIAGIPHNKMVAEVTDEEFERILAINMKSVFYGCQGAIRHMIPQGSGNIINISSGAIDTPAPTLACYAMTKAAVAMLTKTLATEVGPEGIRVNAVAPGVIHTNFSRHNYTDAEGNEDPERVEKYKKRFGSMAPLRRVGEAQDVADTLLFLCSTGASFMTGQILRPNGGAAMPW</sequence>
<dbReference type="Gene3D" id="3.40.50.720">
    <property type="entry name" value="NAD(P)-binding Rossmann-like Domain"/>
    <property type="match status" value="1"/>
</dbReference>
<organism evidence="3">
    <name type="scientific">freshwater metagenome</name>
    <dbReference type="NCBI Taxonomy" id="449393"/>
    <lineage>
        <taxon>unclassified sequences</taxon>
        <taxon>metagenomes</taxon>
        <taxon>ecological metagenomes</taxon>
    </lineage>
</organism>
<name>A0A6J6KYW1_9ZZZZ</name>
<dbReference type="InterPro" id="IPR020904">
    <property type="entry name" value="Sc_DH/Rdtase_CS"/>
</dbReference>
<dbReference type="GO" id="GO:0016491">
    <property type="term" value="F:oxidoreductase activity"/>
    <property type="evidence" value="ECO:0007669"/>
    <property type="project" value="UniProtKB-KW"/>
</dbReference>
<dbReference type="CDD" id="cd05233">
    <property type="entry name" value="SDR_c"/>
    <property type="match status" value="1"/>
</dbReference>
<proteinExistence type="inferred from homology"/>
<reference evidence="3" key="1">
    <citation type="submission" date="2020-05" db="EMBL/GenBank/DDBJ databases">
        <authorList>
            <person name="Chiriac C."/>
            <person name="Salcher M."/>
            <person name="Ghai R."/>
            <person name="Kavagutti S V."/>
        </authorList>
    </citation>
    <scope>NUCLEOTIDE SEQUENCE</scope>
</reference>
<dbReference type="SUPFAM" id="SSF51735">
    <property type="entry name" value="NAD(P)-binding Rossmann-fold domains"/>
    <property type="match status" value="1"/>
</dbReference>
<dbReference type="PANTHER" id="PTHR24321">
    <property type="entry name" value="DEHYDROGENASES, SHORT CHAIN"/>
    <property type="match status" value="1"/>
</dbReference>
<comment type="similarity">
    <text evidence="1">Belongs to the short-chain dehydrogenases/reductases (SDR) family.</text>
</comment>
<dbReference type="PRINTS" id="PR00080">
    <property type="entry name" value="SDRFAMILY"/>
</dbReference>
<dbReference type="InterPro" id="IPR002347">
    <property type="entry name" value="SDR_fam"/>
</dbReference>
<dbReference type="FunFam" id="3.40.50.720:FF:000084">
    <property type="entry name" value="Short-chain dehydrogenase reductase"/>
    <property type="match status" value="1"/>
</dbReference>
<dbReference type="PROSITE" id="PS00061">
    <property type="entry name" value="ADH_SHORT"/>
    <property type="match status" value="1"/>
</dbReference>
<dbReference type="AlphaFoldDB" id="A0A6J6KYW1"/>
<evidence type="ECO:0000313" key="3">
    <source>
        <dbReference type="EMBL" id="CAB4653613.1"/>
    </source>
</evidence>
<dbReference type="PANTHER" id="PTHR24321:SF15">
    <property type="entry name" value="OXIDOREDUCTASE UCPA"/>
    <property type="match status" value="1"/>
</dbReference>
<keyword evidence="2" id="KW-0560">Oxidoreductase</keyword>
<dbReference type="InterPro" id="IPR036291">
    <property type="entry name" value="NAD(P)-bd_dom_sf"/>
</dbReference>
<dbReference type="Pfam" id="PF13561">
    <property type="entry name" value="adh_short_C2"/>
    <property type="match status" value="1"/>
</dbReference>
<dbReference type="EMBL" id="CAEZWM010000049">
    <property type="protein sequence ID" value="CAB4653613.1"/>
    <property type="molecule type" value="Genomic_DNA"/>
</dbReference>
<dbReference type="PRINTS" id="PR00081">
    <property type="entry name" value="GDHRDH"/>
</dbReference>
<evidence type="ECO:0000256" key="2">
    <source>
        <dbReference type="ARBA" id="ARBA00023002"/>
    </source>
</evidence>
<dbReference type="NCBIfam" id="NF005559">
    <property type="entry name" value="PRK07231.1"/>
    <property type="match status" value="1"/>
</dbReference>
<evidence type="ECO:0000256" key="1">
    <source>
        <dbReference type="ARBA" id="ARBA00006484"/>
    </source>
</evidence>